<dbReference type="EMBL" id="FNOK01000078">
    <property type="protein sequence ID" value="SDZ47357.1"/>
    <property type="molecule type" value="Genomic_DNA"/>
</dbReference>
<dbReference type="InterPro" id="IPR017972">
    <property type="entry name" value="Cyt_P450_CS"/>
</dbReference>
<evidence type="ECO:0000256" key="9">
    <source>
        <dbReference type="RuleBase" id="RU000461"/>
    </source>
</evidence>
<dbReference type="GO" id="GO:0016705">
    <property type="term" value="F:oxidoreductase activity, acting on paired donors, with incorporation or reduction of molecular oxygen"/>
    <property type="evidence" value="ECO:0007669"/>
    <property type="project" value="InterPro"/>
</dbReference>
<evidence type="ECO:0000313" key="10">
    <source>
        <dbReference type="EMBL" id="SDZ47357.1"/>
    </source>
</evidence>
<dbReference type="PANTHER" id="PTHR46696">
    <property type="entry name" value="P450, PUTATIVE (EUROFUNG)-RELATED"/>
    <property type="match status" value="1"/>
</dbReference>
<evidence type="ECO:0000256" key="1">
    <source>
        <dbReference type="ARBA" id="ARBA00004496"/>
    </source>
</evidence>
<dbReference type="AlphaFoldDB" id="A0A1H3TBP3"/>
<evidence type="ECO:0000313" key="11">
    <source>
        <dbReference type="Proteomes" id="UP000199529"/>
    </source>
</evidence>
<proteinExistence type="inferred from homology"/>
<dbReference type="GO" id="GO:0004497">
    <property type="term" value="F:monooxygenase activity"/>
    <property type="evidence" value="ECO:0007669"/>
    <property type="project" value="UniProtKB-KW"/>
</dbReference>
<keyword evidence="3" id="KW-0963">Cytoplasm</keyword>
<reference evidence="11" key="1">
    <citation type="submission" date="2016-10" db="EMBL/GenBank/DDBJ databases">
        <authorList>
            <person name="Varghese N."/>
            <person name="Submissions S."/>
        </authorList>
    </citation>
    <scope>NUCLEOTIDE SEQUENCE [LARGE SCALE GENOMIC DNA]</scope>
    <source>
        <strain evidence="11">CGMCC 4.3530</strain>
    </source>
</reference>
<protein>
    <submittedName>
        <fullName evidence="10">Cytochrome P450</fullName>
    </submittedName>
</protein>
<evidence type="ECO:0000256" key="6">
    <source>
        <dbReference type="ARBA" id="ARBA00023002"/>
    </source>
</evidence>
<evidence type="ECO:0000256" key="5">
    <source>
        <dbReference type="ARBA" id="ARBA00022723"/>
    </source>
</evidence>
<evidence type="ECO:0000256" key="8">
    <source>
        <dbReference type="ARBA" id="ARBA00023033"/>
    </source>
</evidence>
<dbReference type="Gene3D" id="1.10.630.10">
    <property type="entry name" value="Cytochrome P450"/>
    <property type="match status" value="1"/>
</dbReference>
<name>A0A1H3TBP3_9PSEU</name>
<keyword evidence="4 9" id="KW-0349">Heme</keyword>
<accession>A0A1H3TBP3</accession>
<dbReference type="GO" id="GO:0005737">
    <property type="term" value="C:cytoplasm"/>
    <property type="evidence" value="ECO:0007669"/>
    <property type="project" value="UniProtKB-SubCell"/>
</dbReference>
<keyword evidence="8 9" id="KW-0503">Monooxygenase</keyword>
<comment type="subcellular location">
    <subcellularLocation>
        <location evidence="1">Cytoplasm</location>
    </subcellularLocation>
</comment>
<keyword evidence="11" id="KW-1185">Reference proteome</keyword>
<evidence type="ECO:0000256" key="2">
    <source>
        <dbReference type="ARBA" id="ARBA00010617"/>
    </source>
</evidence>
<keyword evidence="5 9" id="KW-0479">Metal-binding</keyword>
<evidence type="ECO:0000256" key="4">
    <source>
        <dbReference type="ARBA" id="ARBA00022617"/>
    </source>
</evidence>
<dbReference type="GO" id="GO:0020037">
    <property type="term" value="F:heme binding"/>
    <property type="evidence" value="ECO:0007669"/>
    <property type="project" value="InterPro"/>
</dbReference>
<evidence type="ECO:0000256" key="7">
    <source>
        <dbReference type="ARBA" id="ARBA00023004"/>
    </source>
</evidence>
<dbReference type="Pfam" id="PF00067">
    <property type="entry name" value="p450"/>
    <property type="match status" value="1"/>
</dbReference>
<sequence length="398" mass="43110">MTKPAVELPIERTPGCPFDPPAELTRIGAEAPMTPLIFPDGHEGWLATGHATVRAVLADPRFSARSELMHSPTLEYEGVAPPADPGVFLGMDAPEHIRYRKLLTGKFTVRRMTQLTERIEQVTAEHLDIMERHGGPIDLVTVFAQPIPATVICELLGVPYEDRERFQHDAATIFGADTTTPEGQYEGLKAYEALMAYVRGLVADKRTEPTDDILSDLAGGDLTDDELTGIGGLLLAAGLDTTTNMIALGTFALLRHPDQWAALHAEPDLVNPAVEELMRYLTVVSVLARVALEDVELDGHLVKAGSTVVLAMAAANRDPAKFADPHTLDLRRGPAGHVGFGHGPHQCLGQQLARMEMRVAFPALAARFPGLRLAIPADDAPLREKASIYGVTELPVTW</sequence>
<dbReference type="Proteomes" id="UP000199529">
    <property type="component" value="Unassembled WGS sequence"/>
</dbReference>
<dbReference type="PRINTS" id="PR00359">
    <property type="entry name" value="BP450"/>
</dbReference>
<dbReference type="PROSITE" id="PS00086">
    <property type="entry name" value="CYTOCHROME_P450"/>
    <property type="match status" value="1"/>
</dbReference>
<evidence type="ECO:0000256" key="3">
    <source>
        <dbReference type="ARBA" id="ARBA00022490"/>
    </source>
</evidence>
<dbReference type="GO" id="GO:0005506">
    <property type="term" value="F:iron ion binding"/>
    <property type="evidence" value="ECO:0007669"/>
    <property type="project" value="InterPro"/>
</dbReference>
<dbReference type="InterPro" id="IPR036396">
    <property type="entry name" value="Cyt_P450_sf"/>
</dbReference>
<keyword evidence="7 9" id="KW-0408">Iron</keyword>
<dbReference type="FunFam" id="1.10.630.10:FF:000018">
    <property type="entry name" value="Cytochrome P450 monooxygenase"/>
    <property type="match status" value="1"/>
</dbReference>
<dbReference type="PRINTS" id="PR00385">
    <property type="entry name" value="P450"/>
</dbReference>
<comment type="similarity">
    <text evidence="2 9">Belongs to the cytochrome P450 family.</text>
</comment>
<dbReference type="SUPFAM" id="SSF48264">
    <property type="entry name" value="Cytochrome P450"/>
    <property type="match status" value="1"/>
</dbReference>
<dbReference type="STRING" id="418495.SAMN05216215_107816"/>
<dbReference type="CDD" id="cd11030">
    <property type="entry name" value="CYP105-like"/>
    <property type="match status" value="1"/>
</dbReference>
<dbReference type="InterPro" id="IPR002397">
    <property type="entry name" value="Cyt_P450_B"/>
</dbReference>
<keyword evidence="6 9" id="KW-0560">Oxidoreductase</keyword>
<dbReference type="RefSeq" id="WP_093277844.1">
    <property type="nucleotide sequence ID" value="NZ_FNOK01000078.1"/>
</dbReference>
<dbReference type="PANTHER" id="PTHR46696:SF1">
    <property type="entry name" value="CYTOCHROME P450 YJIB-RELATED"/>
    <property type="match status" value="1"/>
</dbReference>
<dbReference type="OrthoDB" id="4133219at2"/>
<organism evidence="10 11">
    <name type="scientific">Saccharopolyspora shandongensis</name>
    <dbReference type="NCBI Taxonomy" id="418495"/>
    <lineage>
        <taxon>Bacteria</taxon>
        <taxon>Bacillati</taxon>
        <taxon>Actinomycetota</taxon>
        <taxon>Actinomycetes</taxon>
        <taxon>Pseudonocardiales</taxon>
        <taxon>Pseudonocardiaceae</taxon>
        <taxon>Saccharopolyspora</taxon>
    </lineage>
</organism>
<gene>
    <name evidence="10" type="ORF">SAMN05216215_107816</name>
</gene>
<dbReference type="InterPro" id="IPR001128">
    <property type="entry name" value="Cyt_P450"/>
</dbReference>